<evidence type="ECO:0000313" key="2">
    <source>
        <dbReference type="EMBL" id="CAF1598843.1"/>
    </source>
</evidence>
<accession>A0A815HNX1</accession>
<gene>
    <name evidence="1" type="ORF">BJG266_LOCUS35250</name>
    <name evidence="2" type="ORF">QVE165_LOCUS52310</name>
</gene>
<dbReference type="SUPFAM" id="SSF52777">
    <property type="entry name" value="CoA-dependent acyltransferases"/>
    <property type="match status" value="1"/>
</dbReference>
<dbReference type="InterPro" id="IPR023213">
    <property type="entry name" value="CAT-like_dom_sf"/>
</dbReference>
<keyword evidence="3" id="KW-1185">Reference proteome</keyword>
<organism evidence="1 4">
    <name type="scientific">Adineta steineri</name>
    <dbReference type="NCBI Taxonomy" id="433720"/>
    <lineage>
        <taxon>Eukaryota</taxon>
        <taxon>Metazoa</taxon>
        <taxon>Spiralia</taxon>
        <taxon>Gnathifera</taxon>
        <taxon>Rotifera</taxon>
        <taxon>Eurotatoria</taxon>
        <taxon>Bdelloidea</taxon>
        <taxon>Adinetida</taxon>
        <taxon>Adinetidae</taxon>
        <taxon>Adineta</taxon>
    </lineage>
</organism>
<evidence type="ECO:0000313" key="4">
    <source>
        <dbReference type="Proteomes" id="UP000663877"/>
    </source>
</evidence>
<dbReference type="EMBL" id="CAJNOM010001219">
    <property type="protein sequence ID" value="CAF1598843.1"/>
    <property type="molecule type" value="Genomic_DNA"/>
</dbReference>
<dbReference type="OrthoDB" id="10219866at2759"/>
<dbReference type="EMBL" id="CAJNOI010000867">
    <property type="protein sequence ID" value="CAF1356500.1"/>
    <property type="molecule type" value="Genomic_DNA"/>
</dbReference>
<evidence type="ECO:0000313" key="1">
    <source>
        <dbReference type="EMBL" id="CAF1356500.1"/>
    </source>
</evidence>
<dbReference type="Gene3D" id="3.30.559.30">
    <property type="entry name" value="Nonribosomal peptide synthetase, condensation domain"/>
    <property type="match status" value="1"/>
</dbReference>
<proteinExistence type="predicted"/>
<protein>
    <recommendedName>
        <fullName evidence="5">Condensation domain-containing protein</fullName>
    </recommendedName>
</protein>
<dbReference type="AlphaFoldDB" id="A0A815HNX1"/>
<evidence type="ECO:0008006" key="5">
    <source>
        <dbReference type="Google" id="ProtNLM"/>
    </source>
</evidence>
<dbReference type="Proteomes" id="UP000663877">
    <property type="component" value="Unassembled WGS sequence"/>
</dbReference>
<feature type="non-terminal residue" evidence="1">
    <location>
        <position position="1"/>
    </location>
</feature>
<name>A0A815HNX1_9BILA</name>
<dbReference type="Proteomes" id="UP000663832">
    <property type="component" value="Unassembled WGS sequence"/>
</dbReference>
<dbReference type="Gene3D" id="3.30.559.10">
    <property type="entry name" value="Chloramphenicol acetyltransferase-like domain"/>
    <property type="match status" value="1"/>
</dbReference>
<evidence type="ECO:0000313" key="3">
    <source>
        <dbReference type="Proteomes" id="UP000663832"/>
    </source>
</evidence>
<sequence length="216" mass="24621">NETEDVEIVWDHNATTDAVIICINNETEDDETAWDHNATRDGVVSCMNNETEDNETAWNYNATRDDVKLSDNENDLCGLCIGANRYGTELQNLIVVGHTHYPVQQLLQDLDYKHSPAAFLNILFDLITYSSDSDLLCVNQTEFQPVPLKQTQNVVKFDMKLLFFHDPTGQNQTISFSLICSQDVFDIETVEELSKQFQHLLSQLFVKHPSSFDLVN</sequence>
<comment type="caution">
    <text evidence="1">The sequence shown here is derived from an EMBL/GenBank/DDBJ whole genome shotgun (WGS) entry which is preliminary data.</text>
</comment>
<reference evidence="1" key="1">
    <citation type="submission" date="2021-02" db="EMBL/GenBank/DDBJ databases">
        <authorList>
            <person name="Nowell W R."/>
        </authorList>
    </citation>
    <scope>NUCLEOTIDE SEQUENCE</scope>
</reference>